<keyword evidence="2" id="KW-0479">Metal-binding</keyword>
<sequence>MKLFRYGEAGAERPGIVDDQGKLRDLSSVVTDIDAWALSPDGLATIAAADTASLPEIAGPVRYGVPVAHVPNLVCIGLNYTDHAEETNAPIPQEPILFNKHTAALCGANDPVWFPEDSTQLDWEVELAFVIGTPCWNVTEAEALNHVAGYTVLNDVSERHYQLHREGQWTKGKSHPGFAPCGPWIVTADEVGDPQELDLWLDLNGQRVQTGTTSRMIFTCAFLLSYLSRYMALQPGDIVTTGTPPGVGLGKVPPNFMKPGDVMRLGITRLGEQEQKVVPLTEDVVQAWRAAHAARRVGV</sequence>
<dbReference type="EMBL" id="BSFH01000022">
    <property type="protein sequence ID" value="GLK63687.1"/>
    <property type="molecule type" value="Genomic_DNA"/>
</dbReference>
<evidence type="ECO:0000256" key="2">
    <source>
        <dbReference type="ARBA" id="ARBA00022723"/>
    </source>
</evidence>
<dbReference type="PANTHER" id="PTHR42796:SF4">
    <property type="entry name" value="FUMARYLACETOACETATE HYDROLASE DOMAIN-CONTAINING PROTEIN 2A"/>
    <property type="match status" value="1"/>
</dbReference>
<keyword evidence="4" id="KW-0413">Isomerase</keyword>
<dbReference type="InterPro" id="IPR051121">
    <property type="entry name" value="FAH"/>
</dbReference>
<name>A0AAD3NXE8_9RHOB</name>
<organism evidence="4 5">
    <name type="scientific">Paracoccus kondratievae</name>
    <dbReference type="NCBI Taxonomy" id="135740"/>
    <lineage>
        <taxon>Bacteria</taxon>
        <taxon>Pseudomonadati</taxon>
        <taxon>Pseudomonadota</taxon>
        <taxon>Alphaproteobacteria</taxon>
        <taxon>Rhodobacterales</taxon>
        <taxon>Paracoccaceae</taxon>
        <taxon>Paracoccus</taxon>
    </lineage>
</organism>
<accession>A0AAD3NXE8</accession>
<keyword evidence="5" id="KW-1185">Reference proteome</keyword>
<dbReference type="GO" id="GO:0046872">
    <property type="term" value="F:metal ion binding"/>
    <property type="evidence" value="ECO:0007669"/>
    <property type="project" value="UniProtKB-KW"/>
</dbReference>
<reference evidence="4" key="2">
    <citation type="submission" date="2023-01" db="EMBL/GenBank/DDBJ databases">
        <authorList>
            <person name="Sun Q."/>
            <person name="Evtushenko L."/>
        </authorList>
    </citation>
    <scope>NUCLEOTIDE SEQUENCE</scope>
    <source>
        <strain evidence="4">VKM B-2222</strain>
    </source>
</reference>
<dbReference type="RefSeq" id="WP_271179405.1">
    <property type="nucleotide sequence ID" value="NZ_BSFH01000022.1"/>
</dbReference>
<comment type="similarity">
    <text evidence="1">Belongs to the FAH family.</text>
</comment>
<dbReference type="Proteomes" id="UP001143349">
    <property type="component" value="Unassembled WGS sequence"/>
</dbReference>
<feature type="domain" description="Fumarylacetoacetase-like C-terminal" evidence="3">
    <location>
        <begin position="73"/>
        <end position="278"/>
    </location>
</feature>
<dbReference type="GO" id="GO:0016853">
    <property type="term" value="F:isomerase activity"/>
    <property type="evidence" value="ECO:0007669"/>
    <property type="project" value="UniProtKB-KW"/>
</dbReference>
<dbReference type="InterPro" id="IPR011234">
    <property type="entry name" value="Fumarylacetoacetase-like_C"/>
</dbReference>
<dbReference type="InterPro" id="IPR036663">
    <property type="entry name" value="Fumarylacetoacetase_C_sf"/>
</dbReference>
<dbReference type="SUPFAM" id="SSF56529">
    <property type="entry name" value="FAH"/>
    <property type="match status" value="1"/>
</dbReference>
<reference evidence="4" key="1">
    <citation type="journal article" date="2014" name="Int. J. Syst. Evol. Microbiol.">
        <title>Complete genome sequence of Corynebacterium casei LMG S-19264T (=DSM 44701T), isolated from a smear-ripened cheese.</title>
        <authorList>
            <consortium name="US DOE Joint Genome Institute (JGI-PGF)"/>
            <person name="Walter F."/>
            <person name="Albersmeier A."/>
            <person name="Kalinowski J."/>
            <person name="Ruckert C."/>
        </authorList>
    </citation>
    <scope>NUCLEOTIDE SEQUENCE</scope>
    <source>
        <strain evidence="4">VKM B-2222</strain>
    </source>
</reference>
<comment type="caution">
    <text evidence="4">The sequence shown here is derived from an EMBL/GenBank/DDBJ whole genome shotgun (WGS) entry which is preliminary data.</text>
</comment>
<dbReference type="AlphaFoldDB" id="A0AAD3NXE8"/>
<evidence type="ECO:0000313" key="4">
    <source>
        <dbReference type="EMBL" id="GLK63687.1"/>
    </source>
</evidence>
<dbReference type="Pfam" id="PF01557">
    <property type="entry name" value="FAA_hydrolase"/>
    <property type="match status" value="1"/>
</dbReference>
<gene>
    <name evidence="4" type="primary">hpaG</name>
    <name evidence="4" type="ORF">GCM10017635_11580</name>
</gene>
<dbReference type="PANTHER" id="PTHR42796">
    <property type="entry name" value="FUMARYLACETOACETATE HYDROLASE DOMAIN-CONTAINING PROTEIN 2A-RELATED"/>
    <property type="match status" value="1"/>
</dbReference>
<evidence type="ECO:0000259" key="3">
    <source>
        <dbReference type="Pfam" id="PF01557"/>
    </source>
</evidence>
<dbReference type="FunFam" id="3.90.850.10:FF:000002">
    <property type="entry name" value="2-hydroxyhepta-2,4-diene-1,7-dioate isomerase"/>
    <property type="match status" value="1"/>
</dbReference>
<dbReference type="GO" id="GO:0019752">
    <property type="term" value="P:carboxylic acid metabolic process"/>
    <property type="evidence" value="ECO:0007669"/>
    <property type="project" value="UniProtKB-ARBA"/>
</dbReference>
<evidence type="ECO:0000256" key="1">
    <source>
        <dbReference type="ARBA" id="ARBA00010211"/>
    </source>
</evidence>
<protein>
    <submittedName>
        <fullName evidence="4">2-hydroxyhepta-2,4-diene-1,7-dioate isomerase</fullName>
    </submittedName>
</protein>
<proteinExistence type="inferred from homology"/>
<evidence type="ECO:0000313" key="5">
    <source>
        <dbReference type="Proteomes" id="UP001143349"/>
    </source>
</evidence>
<dbReference type="Gene3D" id="3.90.850.10">
    <property type="entry name" value="Fumarylacetoacetase-like, C-terminal domain"/>
    <property type="match status" value="1"/>
</dbReference>